<evidence type="ECO:0000259" key="7">
    <source>
        <dbReference type="PROSITE" id="PS50011"/>
    </source>
</evidence>
<keyword evidence="2" id="KW-0808">Transferase</keyword>
<dbReference type="AlphaFoldDB" id="A0A972VXE2"/>
<dbReference type="GO" id="GO:0004674">
    <property type="term" value="F:protein serine/threonine kinase activity"/>
    <property type="evidence" value="ECO:0007669"/>
    <property type="project" value="UniProtKB-EC"/>
</dbReference>
<accession>A0A972VXE2</accession>
<dbReference type="GO" id="GO:0005524">
    <property type="term" value="F:ATP binding"/>
    <property type="evidence" value="ECO:0007669"/>
    <property type="project" value="UniProtKB-KW"/>
</dbReference>
<evidence type="ECO:0000313" key="8">
    <source>
        <dbReference type="EMBL" id="NQV66048.1"/>
    </source>
</evidence>
<evidence type="ECO:0000256" key="1">
    <source>
        <dbReference type="ARBA" id="ARBA00012513"/>
    </source>
</evidence>
<dbReference type="Gene3D" id="1.10.510.10">
    <property type="entry name" value="Transferase(Phosphotransferase) domain 1"/>
    <property type="match status" value="1"/>
</dbReference>
<dbReference type="CDD" id="cd00180">
    <property type="entry name" value="PKc"/>
    <property type="match status" value="1"/>
</dbReference>
<protein>
    <recommendedName>
        <fullName evidence="1">non-specific serine/threonine protein kinase</fullName>
        <ecNumber evidence="1">2.7.11.1</ecNumber>
    </recommendedName>
</protein>
<dbReference type="PANTHER" id="PTHR43671:SF13">
    <property type="entry name" value="SERINE_THREONINE-PROTEIN KINASE NEK2"/>
    <property type="match status" value="1"/>
</dbReference>
<evidence type="ECO:0000313" key="9">
    <source>
        <dbReference type="Proteomes" id="UP000754644"/>
    </source>
</evidence>
<dbReference type="EMBL" id="JABMOJ010000449">
    <property type="protein sequence ID" value="NQV66048.1"/>
    <property type="molecule type" value="Genomic_DNA"/>
</dbReference>
<dbReference type="Pfam" id="PF00069">
    <property type="entry name" value="Pkinase"/>
    <property type="match status" value="1"/>
</dbReference>
<evidence type="ECO:0000256" key="2">
    <source>
        <dbReference type="ARBA" id="ARBA00022679"/>
    </source>
</evidence>
<feature type="non-terminal residue" evidence="8">
    <location>
        <position position="452"/>
    </location>
</feature>
<evidence type="ECO:0000256" key="3">
    <source>
        <dbReference type="ARBA" id="ARBA00022741"/>
    </source>
</evidence>
<dbReference type="PANTHER" id="PTHR43671">
    <property type="entry name" value="SERINE/THREONINE-PROTEIN KINASE NEK"/>
    <property type="match status" value="1"/>
</dbReference>
<dbReference type="InterPro" id="IPR011009">
    <property type="entry name" value="Kinase-like_dom_sf"/>
</dbReference>
<gene>
    <name evidence="8" type="ORF">HQ497_11865</name>
</gene>
<reference evidence="8" key="1">
    <citation type="submission" date="2020-05" db="EMBL/GenBank/DDBJ databases">
        <title>Sulfur intermediates as new biogeochemical hubs in an aquatic model microbial ecosystem.</title>
        <authorList>
            <person name="Vigneron A."/>
        </authorList>
    </citation>
    <scope>NUCLEOTIDE SEQUENCE</scope>
    <source>
        <strain evidence="8">Bin.250</strain>
    </source>
</reference>
<feature type="region of interest" description="Disordered" evidence="6">
    <location>
        <begin position="245"/>
        <end position="293"/>
    </location>
</feature>
<organism evidence="8 9">
    <name type="scientific">SAR86 cluster bacterium</name>
    <dbReference type="NCBI Taxonomy" id="2030880"/>
    <lineage>
        <taxon>Bacteria</taxon>
        <taxon>Pseudomonadati</taxon>
        <taxon>Pseudomonadota</taxon>
        <taxon>Gammaproteobacteria</taxon>
        <taxon>SAR86 cluster</taxon>
    </lineage>
</organism>
<keyword evidence="5" id="KW-0067">ATP-binding</keyword>
<dbReference type="SUPFAM" id="SSF56112">
    <property type="entry name" value="Protein kinase-like (PK-like)"/>
    <property type="match status" value="1"/>
</dbReference>
<dbReference type="Proteomes" id="UP000754644">
    <property type="component" value="Unassembled WGS sequence"/>
</dbReference>
<dbReference type="SMART" id="SM00220">
    <property type="entry name" value="S_TKc"/>
    <property type="match status" value="1"/>
</dbReference>
<dbReference type="PROSITE" id="PS50011">
    <property type="entry name" value="PROTEIN_KINASE_DOM"/>
    <property type="match status" value="1"/>
</dbReference>
<evidence type="ECO:0000256" key="4">
    <source>
        <dbReference type="ARBA" id="ARBA00022777"/>
    </source>
</evidence>
<proteinExistence type="predicted"/>
<keyword evidence="4 8" id="KW-0418">Kinase</keyword>
<name>A0A972VXE2_9GAMM</name>
<keyword evidence="3" id="KW-0547">Nucleotide-binding</keyword>
<dbReference type="InterPro" id="IPR000719">
    <property type="entry name" value="Prot_kinase_dom"/>
</dbReference>
<dbReference type="InterPro" id="IPR008266">
    <property type="entry name" value="Tyr_kinase_AS"/>
</dbReference>
<feature type="domain" description="Protein kinase" evidence="7">
    <location>
        <begin position="14"/>
        <end position="241"/>
    </location>
</feature>
<evidence type="ECO:0000256" key="5">
    <source>
        <dbReference type="ARBA" id="ARBA00022840"/>
    </source>
</evidence>
<evidence type="ECO:0000256" key="6">
    <source>
        <dbReference type="SAM" id="MobiDB-lite"/>
    </source>
</evidence>
<dbReference type="EC" id="2.7.11.1" evidence="1"/>
<dbReference type="PROSITE" id="PS00109">
    <property type="entry name" value="PROTEIN_KINASE_TYR"/>
    <property type="match status" value="1"/>
</dbReference>
<sequence>MTFDFTEGQEFAGFKLLQSLNLDDQFDNWLAINTQHNEQVWCKRLPVALGASEQTIIRKTINRHKGLIHPRILRTLELVRWHGVDVLICQHIDSLHAFRLNQSFHNAWPILRQLLEVLDYVHSINLVHGDIRPGNLLIDRQQQLYLAGFGLKINPPGAPENFASPQTLAGQPAAPSDDIYALGVLLFQLLSQQVWQPDAVINTDGDIPDAIKSLLQSLLATSAAARPSQISIIRDTLQAYYDEQVSHQAQQPSASGSAHLQPAQQPESTRRKPSTVNPSAELDIQLHPGPHQKPAVSSFNAMAALSTLVLIAAGIFMLLPTFSGNPAKSPAELTTEATAQTDIQTPAPAQPAVQAARIDPEKSSAETLAEILLRQQVVLEDQGVLIWALTEYSLISNQALIAEELFRQGLYADALTQYQQAIDTSQTLAARIPDLINHNQKIAEDAFTQGNA</sequence>
<feature type="compositionally biased region" description="Polar residues" evidence="6">
    <location>
        <begin position="246"/>
        <end position="267"/>
    </location>
</feature>
<dbReference type="InterPro" id="IPR050660">
    <property type="entry name" value="NEK_Ser/Thr_kinase"/>
</dbReference>
<comment type="caution">
    <text evidence="8">The sequence shown here is derived from an EMBL/GenBank/DDBJ whole genome shotgun (WGS) entry which is preliminary data.</text>
</comment>